<dbReference type="EMBL" id="WKKZ01001604">
    <property type="protein sequence ID" value="MSE07038.1"/>
    <property type="molecule type" value="Genomic_DNA"/>
</dbReference>
<name>A0A6A8LT64_9LACO</name>
<dbReference type="Pfam" id="PF13276">
    <property type="entry name" value="HTH_21"/>
    <property type="match status" value="1"/>
</dbReference>
<evidence type="ECO:0000313" key="5">
    <source>
        <dbReference type="Proteomes" id="UP000437575"/>
    </source>
</evidence>
<dbReference type="SUPFAM" id="SSF53098">
    <property type="entry name" value="Ribonuclease H-like"/>
    <property type="match status" value="1"/>
</dbReference>
<organism evidence="4 5">
    <name type="scientific">Ligilactobacillus salivarius</name>
    <dbReference type="NCBI Taxonomy" id="1624"/>
    <lineage>
        <taxon>Bacteria</taxon>
        <taxon>Bacillati</taxon>
        <taxon>Bacillota</taxon>
        <taxon>Bacilli</taxon>
        <taxon>Lactobacillales</taxon>
        <taxon>Lactobacillaceae</taxon>
        <taxon>Ligilactobacillus</taxon>
    </lineage>
</organism>
<sequence length="317" mass="37418">MRSRELHVKKIARISKEVDKVSISFRFKAIDKFKELDKDSKNPIPVVILCEIMKVSRSGYYKWKITPKSARQVENEQISKIIRKEFHKSGDKFGYRIITMILKRKYNIQCNHKRVLRLMRSMNLRSIIRRKTKGCTIVRGNEFEENILNRDFKADNINEKWVTDVTYLKYGENEEHKAYLSAVKDLYNGEIISWVVSKTNDNPLVMKTIKAAIEANPGVTPILHSDRGFQYTSKEYVREVSKAGITRSMSRVGRCIDNAPMESFWSHFKDEYYYDHTFITYEELVLGIAGYINYYNNERYQWKLKSLTPVEYRNQAA</sequence>
<reference evidence="4 5" key="1">
    <citation type="submission" date="2019-11" db="EMBL/GenBank/DDBJ databases">
        <title>Draft Genome Sequence of Plant Growth-Promoting Rhizosphere-Associated Bacteria.</title>
        <authorList>
            <person name="Vasilyev I.Y."/>
            <person name="Radchenko V."/>
            <person name="Ilnitskaya E.V."/>
        </authorList>
    </citation>
    <scope>NUCLEOTIDE SEQUENCE [LARGE SCALE GENOMIC DNA]</scope>
    <source>
        <strain evidence="4 5">VRA_1sq_f</strain>
        <plasmid evidence="4">unnamed04</plasmid>
    </source>
</reference>
<dbReference type="Pfam" id="PF13333">
    <property type="entry name" value="rve_2"/>
    <property type="match status" value="1"/>
</dbReference>
<dbReference type="Pfam" id="PF00665">
    <property type="entry name" value="rve"/>
    <property type="match status" value="1"/>
</dbReference>
<geneLocation type="plasmid" evidence="4">
    <name>unnamed04</name>
</geneLocation>
<evidence type="ECO:0000259" key="2">
    <source>
        <dbReference type="PROSITE" id="PS50994"/>
    </source>
</evidence>
<accession>A0A6A8LT64</accession>
<dbReference type="InterPro" id="IPR001584">
    <property type="entry name" value="Integrase_cat-core"/>
</dbReference>
<dbReference type="GO" id="GO:0015074">
    <property type="term" value="P:DNA integration"/>
    <property type="evidence" value="ECO:0007669"/>
    <property type="project" value="InterPro"/>
</dbReference>
<evidence type="ECO:0000313" key="3">
    <source>
        <dbReference type="EMBL" id="MSE04409.1"/>
    </source>
</evidence>
<dbReference type="InterPro" id="IPR012337">
    <property type="entry name" value="RNaseH-like_sf"/>
</dbReference>
<gene>
    <name evidence="3" type="ORF">GKC34_00750</name>
    <name evidence="4" type="ORF">GKC34_15325</name>
</gene>
<feature type="domain" description="Integrase catalytic" evidence="2">
    <location>
        <begin position="153"/>
        <end position="317"/>
    </location>
</feature>
<dbReference type="EMBL" id="WKKZ01000006">
    <property type="protein sequence ID" value="MSE04409.1"/>
    <property type="molecule type" value="Genomic_DNA"/>
</dbReference>
<dbReference type="Gene3D" id="3.30.420.10">
    <property type="entry name" value="Ribonuclease H-like superfamily/Ribonuclease H"/>
    <property type="match status" value="1"/>
</dbReference>
<dbReference type="PANTHER" id="PTHR46889:SF4">
    <property type="entry name" value="TRANSPOSASE INSO FOR INSERTION SEQUENCE ELEMENT IS911B-RELATED"/>
    <property type="match status" value="1"/>
</dbReference>
<keyword evidence="4" id="KW-0614">Plasmid</keyword>
<dbReference type="InterPro" id="IPR048020">
    <property type="entry name" value="Transpos_IS3"/>
</dbReference>
<dbReference type="GO" id="GO:0003676">
    <property type="term" value="F:nucleic acid binding"/>
    <property type="evidence" value="ECO:0007669"/>
    <property type="project" value="InterPro"/>
</dbReference>
<protein>
    <submittedName>
        <fullName evidence="4">IS3 family transposase</fullName>
    </submittedName>
</protein>
<proteinExistence type="predicted"/>
<evidence type="ECO:0000313" key="4">
    <source>
        <dbReference type="EMBL" id="MSE07038.1"/>
    </source>
</evidence>
<comment type="caution">
    <text evidence="4">The sequence shown here is derived from an EMBL/GenBank/DDBJ whole genome shotgun (WGS) entry which is preliminary data.</text>
</comment>
<dbReference type="Proteomes" id="UP000437575">
    <property type="component" value="Unassembled WGS sequence"/>
</dbReference>
<dbReference type="InterPro" id="IPR025948">
    <property type="entry name" value="HTH-like_dom"/>
</dbReference>
<comment type="function">
    <text evidence="1">Involved in the transposition of the insertion sequence.</text>
</comment>
<evidence type="ECO:0000256" key="1">
    <source>
        <dbReference type="ARBA" id="ARBA00002286"/>
    </source>
</evidence>
<dbReference type="PANTHER" id="PTHR46889">
    <property type="entry name" value="TRANSPOSASE INSF FOR INSERTION SEQUENCE IS3B-RELATED"/>
    <property type="match status" value="1"/>
</dbReference>
<dbReference type="NCBIfam" id="NF033516">
    <property type="entry name" value="transpos_IS3"/>
    <property type="match status" value="1"/>
</dbReference>
<dbReference type="AlphaFoldDB" id="A0A6A8LT64"/>
<dbReference type="InterPro" id="IPR036397">
    <property type="entry name" value="RNaseH_sf"/>
</dbReference>
<dbReference type="PROSITE" id="PS50994">
    <property type="entry name" value="INTEGRASE"/>
    <property type="match status" value="1"/>
</dbReference>
<dbReference type="InterPro" id="IPR050900">
    <property type="entry name" value="Transposase_IS3/IS150/IS904"/>
</dbReference>